<dbReference type="InterPro" id="IPR001849">
    <property type="entry name" value="PH_domain"/>
</dbReference>
<dbReference type="FunFam" id="2.30.29.30:FF:000111">
    <property type="entry name" value="anillin isoform X1"/>
    <property type="match status" value="1"/>
</dbReference>
<dbReference type="GO" id="GO:0031106">
    <property type="term" value="P:septin ring organization"/>
    <property type="evidence" value="ECO:0007669"/>
    <property type="project" value="TreeGrafter"/>
</dbReference>
<dbReference type="GO" id="GO:0005826">
    <property type="term" value="C:actomyosin contractile ring"/>
    <property type="evidence" value="ECO:0007669"/>
    <property type="project" value="TreeGrafter"/>
</dbReference>
<dbReference type="PROSITE" id="PS50003">
    <property type="entry name" value="PH_DOMAIN"/>
    <property type="match status" value="1"/>
</dbReference>
<dbReference type="PANTHER" id="PTHR21538:SF23">
    <property type="entry name" value="ANILLIN"/>
    <property type="match status" value="1"/>
</dbReference>
<organism evidence="4 5">
    <name type="scientific">Trichomalopsis sarcophagae</name>
    <dbReference type="NCBI Taxonomy" id="543379"/>
    <lineage>
        <taxon>Eukaryota</taxon>
        <taxon>Metazoa</taxon>
        <taxon>Ecdysozoa</taxon>
        <taxon>Arthropoda</taxon>
        <taxon>Hexapoda</taxon>
        <taxon>Insecta</taxon>
        <taxon>Pterygota</taxon>
        <taxon>Neoptera</taxon>
        <taxon>Endopterygota</taxon>
        <taxon>Hymenoptera</taxon>
        <taxon>Apocrita</taxon>
        <taxon>Proctotrupomorpha</taxon>
        <taxon>Chalcidoidea</taxon>
        <taxon>Pteromalidae</taxon>
        <taxon>Pteromalinae</taxon>
        <taxon>Trichomalopsis</taxon>
    </lineage>
</organism>
<evidence type="ECO:0000313" key="4">
    <source>
        <dbReference type="EMBL" id="OXU31558.1"/>
    </source>
</evidence>
<dbReference type="InterPro" id="IPR012966">
    <property type="entry name" value="AHD"/>
</dbReference>
<dbReference type="Gene3D" id="2.30.29.30">
    <property type="entry name" value="Pleckstrin-homology domain (PH domain)/Phosphotyrosine-binding domain (PTB)"/>
    <property type="match status" value="1"/>
</dbReference>
<keyword evidence="5" id="KW-1185">Reference proteome</keyword>
<sequence>MDKVEKITDTDSEYVKRMMDRKKEHNRSFERYSKSLRRRLSILEAINQNMNLTSTTTDVQYEGNPFEREFANTSGITEEIERQQSRNKVSSSISYVIGTEVASSADDLLSSQRTYSIESSIDENTQQPGDDREASCQSEFSNSDNESPDEKCNSIEYDSSRQFQREMIEEAGEKKKTADDNGYVQFKDIYTQPRLSMGEYFGSSTHKDLSMQDFVSESRSFDEEFESGNAELQLKGADVFFGARVLEILEPEVVNVERKSSVGPMTSTAARRHASDMAMIEDNFQEMQLEEEIQEIDNSMSMFGSEDIRDIDQEIDKLQLELGVLDHEEQNSPPVIGETPKSKIYPSIDLVRKMSDKFTPKKLFHTSATANTVETTDLDNNFAEGSFEDQPKPSSPPECDVMMYRSQMAIPTSHSNDAEYSNVQRYEDQHETSEVSFIKRNASFLMNKLRLPKFGRRKPNLESTRKIFSSEGKTLTPTSQMGSMISTLTLPNTPPDPPTADFTNAAQQSQQLQQAYRHNGQRRNIDGTLPDEVENFLEAALGDENLNSSFCTFTYSDMRDTNSHINASELISEAATPTRNRKVKRIPNTEPSNNRSKLYRTLSIYKTLTQRIKEIFLGSMKDPQPSNQSQDLLSNINPNDLKDNVKKLLAEVDIQQIVIYQASKALELCNSMRAFIASPERVESERLLMLAKLRKKAAQDEISRLTSQSVDNGLYCERGEITIKELSLQLREEVLRRERQGGDVNEWLVCVVTEGATVWATQAVECPTTSPRLYFPGELTLPGLPPDFRLTVTVYSLKMPKQLIFNHEDKYRIQKSSEPRRSLTCPSPQTLLRRSEKRRTLTSPKRHEIRFSGIQETSFVVSGSVDLMLHDLNLKSPWPLSGIRPNSVLHGTIDLSLSCRLELSVFHTGFLTYGDEAGGMTAWNRRWCVLKGHNLLFWNYPREQECKPPLYSIDLDKCVSRHIGLISRSLCAKPRTLLIETSRSRNAIDRDSIFVECRSTCTVVRHLLSCDTFQDLIEWQSKLNHVTTALREWSIIAC</sequence>
<accession>A0A232FM81</accession>
<dbReference type="STRING" id="543379.A0A232FM81"/>
<dbReference type="OrthoDB" id="5915976at2759"/>
<feature type="compositionally biased region" description="Polar residues" evidence="2">
    <location>
        <begin position="119"/>
        <end position="128"/>
    </location>
</feature>
<dbReference type="InterPro" id="IPR037840">
    <property type="entry name" value="PH_Anillin"/>
</dbReference>
<proteinExistence type="predicted"/>
<dbReference type="SMART" id="SM00233">
    <property type="entry name" value="PH"/>
    <property type="match status" value="1"/>
</dbReference>
<dbReference type="Pfam" id="PF00169">
    <property type="entry name" value="PH"/>
    <property type="match status" value="1"/>
</dbReference>
<dbReference type="GO" id="GO:0000915">
    <property type="term" value="P:actomyosin contractile ring assembly"/>
    <property type="evidence" value="ECO:0007669"/>
    <property type="project" value="TreeGrafter"/>
</dbReference>
<comment type="caution">
    <text evidence="4">The sequence shown here is derived from an EMBL/GenBank/DDBJ whole genome shotgun (WGS) entry which is preliminary data.</text>
</comment>
<dbReference type="EMBL" id="NNAY01000048">
    <property type="protein sequence ID" value="OXU31558.1"/>
    <property type="molecule type" value="Genomic_DNA"/>
</dbReference>
<reference evidence="4 5" key="1">
    <citation type="journal article" date="2017" name="Curr. Biol.">
        <title>The Evolution of Venom by Co-option of Single-Copy Genes.</title>
        <authorList>
            <person name="Martinson E.O."/>
            <person name="Mrinalini"/>
            <person name="Kelkar Y.D."/>
            <person name="Chang C.H."/>
            <person name="Werren J.H."/>
        </authorList>
    </citation>
    <scope>NUCLEOTIDE SEQUENCE [LARGE SCALE GENOMIC DNA]</scope>
    <source>
        <strain evidence="4 5">Alberta</strain>
        <tissue evidence="4">Whole body</tissue>
    </source>
</reference>
<dbReference type="InterPro" id="IPR051364">
    <property type="entry name" value="Cytokinesis/Rho-signaling"/>
</dbReference>
<name>A0A232FM81_9HYME</name>
<evidence type="ECO:0000313" key="5">
    <source>
        <dbReference type="Proteomes" id="UP000215335"/>
    </source>
</evidence>
<dbReference type="InterPro" id="IPR011993">
    <property type="entry name" value="PH-like_dom_sf"/>
</dbReference>
<protein>
    <recommendedName>
        <fullName evidence="3">PH domain-containing protein</fullName>
    </recommendedName>
</protein>
<dbReference type="CDD" id="cd01263">
    <property type="entry name" value="PH_anillin"/>
    <property type="match status" value="1"/>
</dbReference>
<dbReference type="Pfam" id="PF08174">
    <property type="entry name" value="Anillin"/>
    <property type="match status" value="1"/>
</dbReference>
<feature type="region of interest" description="Disordered" evidence="2">
    <location>
        <begin position="119"/>
        <end position="152"/>
    </location>
</feature>
<keyword evidence="1" id="KW-0175">Coiled coil</keyword>
<feature type="domain" description="PH" evidence="3">
    <location>
        <begin position="904"/>
        <end position="1028"/>
    </location>
</feature>
<dbReference type="AlphaFoldDB" id="A0A232FM81"/>
<dbReference type="PANTHER" id="PTHR21538">
    <property type="entry name" value="ANILLIN/RHOTEKIN RTKN"/>
    <property type="match status" value="1"/>
</dbReference>
<dbReference type="Proteomes" id="UP000215335">
    <property type="component" value="Unassembled WGS sequence"/>
</dbReference>
<gene>
    <name evidence="4" type="ORF">TSAR_007398</name>
</gene>
<evidence type="ECO:0000256" key="2">
    <source>
        <dbReference type="SAM" id="MobiDB-lite"/>
    </source>
</evidence>
<dbReference type="SUPFAM" id="SSF50729">
    <property type="entry name" value="PH domain-like"/>
    <property type="match status" value="1"/>
</dbReference>
<dbReference type="GO" id="GO:0000281">
    <property type="term" value="P:mitotic cytokinesis"/>
    <property type="evidence" value="ECO:0007669"/>
    <property type="project" value="TreeGrafter"/>
</dbReference>
<evidence type="ECO:0000256" key="1">
    <source>
        <dbReference type="ARBA" id="ARBA00023054"/>
    </source>
</evidence>
<feature type="compositionally biased region" description="Polar residues" evidence="2">
    <location>
        <begin position="135"/>
        <end position="145"/>
    </location>
</feature>
<evidence type="ECO:0000259" key="3">
    <source>
        <dbReference type="PROSITE" id="PS50003"/>
    </source>
</evidence>